<accession>A0A8A4U4K8</accession>
<gene>
    <name evidence="2" type="ORF">J3U87_14625</name>
</gene>
<name>A0A8A4U4K8_SULCO</name>
<keyword evidence="3" id="KW-1185">Reference proteome</keyword>
<dbReference type="Proteomes" id="UP000663929">
    <property type="component" value="Chromosome"/>
</dbReference>
<dbReference type="Pfam" id="PF05751">
    <property type="entry name" value="FixH"/>
    <property type="match status" value="1"/>
</dbReference>
<dbReference type="AlphaFoldDB" id="A0A8A4U4K8"/>
<dbReference type="KEGG" id="scor:J3U87_14625"/>
<organism evidence="2 3">
    <name type="scientific">Sulfidibacter corallicola</name>
    <dbReference type="NCBI Taxonomy" id="2818388"/>
    <lineage>
        <taxon>Bacteria</taxon>
        <taxon>Pseudomonadati</taxon>
        <taxon>Acidobacteriota</taxon>
        <taxon>Holophagae</taxon>
        <taxon>Acanthopleuribacterales</taxon>
        <taxon>Acanthopleuribacteraceae</taxon>
        <taxon>Sulfidibacter</taxon>
    </lineage>
</organism>
<keyword evidence="1" id="KW-0812">Transmembrane</keyword>
<feature type="transmembrane region" description="Helical" evidence="1">
    <location>
        <begin position="6"/>
        <end position="26"/>
    </location>
</feature>
<evidence type="ECO:0000313" key="3">
    <source>
        <dbReference type="Proteomes" id="UP000663929"/>
    </source>
</evidence>
<protein>
    <submittedName>
        <fullName evidence="2">FixH family protein</fullName>
    </submittedName>
</protein>
<evidence type="ECO:0000313" key="2">
    <source>
        <dbReference type="EMBL" id="QTD53685.1"/>
    </source>
</evidence>
<reference evidence="2" key="1">
    <citation type="submission" date="2021-03" db="EMBL/GenBank/DDBJ databases">
        <title>Acanthopleuribacteraceae sp. M133.</title>
        <authorList>
            <person name="Wang G."/>
        </authorList>
    </citation>
    <scope>NUCLEOTIDE SEQUENCE</scope>
    <source>
        <strain evidence="2">M133</strain>
    </source>
</reference>
<dbReference type="InterPro" id="IPR008620">
    <property type="entry name" value="FixH"/>
</dbReference>
<dbReference type="RefSeq" id="WP_237383788.1">
    <property type="nucleotide sequence ID" value="NZ_CP071793.1"/>
</dbReference>
<sequence length="146" mass="16631">MNYWKYIVMSLLASVAIFHVGAVWYISGREYELTSPDYYQKEQVYEETMRRYRLGREWDWRVSVSEETGFQLVIRDGDGLPVVAESVKAHLMRPNQASADLALELGRTGEGVYHAPVADLPAGRWNLEIEVASGADVAAYRSHLDF</sequence>
<keyword evidence="1" id="KW-0472">Membrane</keyword>
<evidence type="ECO:0000256" key="1">
    <source>
        <dbReference type="SAM" id="Phobius"/>
    </source>
</evidence>
<keyword evidence="1" id="KW-1133">Transmembrane helix</keyword>
<dbReference type="EMBL" id="CP071793">
    <property type="protein sequence ID" value="QTD53685.1"/>
    <property type="molecule type" value="Genomic_DNA"/>
</dbReference>
<proteinExistence type="predicted"/>